<protein>
    <submittedName>
        <fullName evidence="1">Uncharacterized protein</fullName>
    </submittedName>
</protein>
<keyword evidence="2" id="KW-1185">Reference proteome</keyword>
<gene>
    <name evidence="1" type="ORF">P167DRAFT_169797</name>
</gene>
<organism evidence="1 2">
    <name type="scientific">Morchella conica CCBAS932</name>
    <dbReference type="NCBI Taxonomy" id="1392247"/>
    <lineage>
        <taxon>Eukaryota</taxon>
        <taxon>Fungi</taxon>
        <taxon>Dikarya</taxon>
        <taxon>Ascomycota</taxon>
        <taxon>Pezizomycotina</taxon>
        <taxon>Pezizomycetes</taxon>
        <taxon>Pezizales</taxon>
        <taxon>Morchellaceae</taxon>
        <taxon>Morchella</taxon>
    </lineage>
</organism>
<name>A0A3N4KS39_9PEZI</name>
<dbReference type="EMBL" id="ML119130">
    <property type="protein sequence ID" value="RPB12229.1"/>
    <property type="molecule type" value="Genomic_DNA"/>
</dbReference>
<evidence type="ECO:0000313" key="1">
    <source>
        <dbReference type="EMBL" id="RPB12229.1"/>
    </source>
</evidence>
<accession>A0A3N4KS39</accession>
<evidence type="ECO:0000313" key="2">
    <source>
        <dbReference type="Proteomes" id="UP000277580"/>
    </source>
</evidence>
<dbReference type="InParanoid" id="A0A3N4KS39"/>
<proteinExistence type="predicted"/>
<dbReference type="Proteomes" id="UP000277580">
    <property type="component" value="Unassembled WGS sequence"/>
</dbReference>
<sequence length="152" mass="17559">MFLSGVFASFYYSALHCTKLVELSTVICLFYSYLRSLPIYPILYNPQTLNTSHKTLQVLSLCTLLILYCSVLDRRRSHCSSTFYRSNIINPSRLILPVCYHTSSPDTVPFQLPFTVLDAFPYIQSLHREFLSHLNTFFLHFFSPSLVSIGRD</sequence>
<reference evidence="1 2" key="1">
    <citation type="journal article" date="2018" name="Nat. Ecol. Evol.">
        <title>Pezizomycetes genomes reveal the molecular basis of ectomycorrhizal truffle lifestyle.</title>
        <authorList>
            <person name="Murat C."/>
            <person name="Payen T."/>
            <person name="Noel B."/>
            <person name="Kuo A."/>
            <person name="Morin E."/>
            <person name="Chen J."/>
            <person name="Kohler A."/>
            <person name="Krizsan K."/>
            <person name="Balestrini R."/>
            <person name="Da Silva C."/>
            <person name="Montanini B."/>
            <person name="Hainaut M."/>
            <person name="Levati E."/>
            <person name="Barry K.W."/>
            <person name="Belfiori B."/>
            <person name="Cichocki N."/>
            <person name="Clum A."/>
            <person name="Dockter R.B."/>
            <person name="Fauchery L."/>
            <person name="Guy J."/>
            <person name="Iotti M."/>
            <person name="Le Tacon F."/>
            <person name="Lindquist E.A."/>
            <person name="Lipzen A."/>
            <person name="Malagnac F."/>
            <person name="Mello A."/>
            <person name="Molinier V."/>
            <person name="Miyauchi S."/>
            <person name="Poulain J."/>
            <person name="Riccioni C."/>
            <person name="Rubini A."/>
            <person name="Sitrit Y."/>
            <person name="Splivallo R."/>
            <person name="Traeger S."/>
            <person name="Wang M."/>
            <person name="Zifcakova L."/>
            <person name="Wipf D."/>
            <person name="Zambonelli A."/>
            <person name="Paolocci F."/>
            <person name="Nowrousian M."/>
            <person name="Ottonello S."/>
            <person name="Baldrian P."/>
            <person name="Spatafora J.W."/>
            <person name="Henrissat B."/>
            <person name="Nagy L.G."/>
            <person name="Aury J.M."/>
            <person name="Wincker P."/>
            <person name="Grigoriev I.V."/>
            <person name="Bonfante P."/>
            <person name="Martin F.M."/>
        </authorList>
    </citation>
    <scope>NUCLEOTIDE SEQUENCE [LARGE SCALE GENOMIC DNA]</scope>
    <source>
        <strain evidence="1 2">CCBAS932</strain>
    </source>
</reference>
<dbReference type="AlphaFoldDB" id="A0A3N4KS39"/>